<proteinExistence type="inferred from homology"/>
<feature type="transmembrane region" description="Helical" evidence="3">
    <location>
        <begin position="151"/>
        <end position="173"/>
    </location>
</feature>
<dbReference type="InterPro" id="IPR000462">
    <property type="entry name" value="CDP-OH_P_trans"/>
</dbReference>
<dbReference type="InterPro" id="IPR048254">
    <property type="entry name" value="CDP_ALCOHOL_P_TRANSF_CS"/>
</dbReference>
<dbReference type="PROSITE" id="PS00379">
    <property type="entry name" value="CDP_ALCOHOL_P_TRANSF"/>
    <property type="match status" value="1"/>
</dbReference>
<evidence type="ECO:0000313" key="4">
    <source>
        <dbReference type="EMBL" id="ROR80769.1"/>
    </source>
</evidence>
<keyword evidence="3" id="KW-0812">Transmembrane</keyword>
<sequence length="259" mass="28052">MTRITADTRSTTESYTEIVARLAGAQKKRAPGAPAYSIYVNRKAGRYLAAGAYKVGLTPNLVTAISAVFTFSGIAMLAILPPEWWTGVAVWLALAIGYAFDSADGQVARLRGGGSASGEWLDHVIDATKISTLHLAVLIMVFRHFEFTDPALYLIPMGYTVVAAVSFFAMILNDQLKAAYGFKPAADARKSSPLRSLLVIPTDYGFLCLVFLLLGAPVLFFAVYTLMFVANTGHLLLASVKWFRDMDRLGADPVSELLS</sequence>
<dbReference type="Pfam" id="PF01066">
    <property type="entry name" value="CDP-OH_P_transf"/>
    <property type="match status" value="1"/>
</dbReference>
<comment type="similarity">
    <text evidence="2">Belongs to the CDP-alcohol phosphatidyltransferase class-I family.</text>
</comment>
<keyword evidence="1 2" id="KW-0808">Transferase</keyword>
<dbReference type="GO" id="GO:0008654">
    <property type="term" value="P:phospholipid biosynthetic process"/>
    <property type="evidence" value="ECO:0007669"/>
    <property type="project" value="InterPro"/>
</dbReference>
<keyword evidence="3" id="KW-1133">Transmembrane helix</keyword>
<dbReference type="GO" id="GO:0016020">
    <property type="term" value="C:membrane"/>
    <property type="evidence" value="ECO:0007669"/>
    <property type="project" value="InterPro"/>
</dbReference>
<name>A0A3N2BZU6_9MICO</name>
<organism evidence="4 5">
    <name type="scientific">Plantibacter flavus</name>
    <dbReference type="NCBI Taxonomy" id="150123"/>
    <lineage>
        <taxon>Bacteria</taxon>
        <taxon>Bacillati</taxon>
        <taxon>Actinomycetota</taxon>
        <taxon>Actinomycetes</taxon>
        <taxon>Micrococcales</taxon>
        <taxon>Microbacteriaceae</taxon>
        <taxon>Plantibacter</taxon>
    </lineage>
</organism>
<dbReference type="GO" id="GO:0016780">
    <property type="term" value="F:phosphotransferase activity, for other substituted phosphate groups"/>
    <property type="evidence" value="ECO:0007669"/>
    <property type="project" value="InterPro"/>
</dbReference>
<gene>
    <name evidence="4" type="ORF">EDD42_0812</name>
</gene>
<comment type="caution">
    <text evidence="4">The sequence shown here is derived from an EMBL/GenBank/DDBJ whole genome shotgun (WGS) entry which is preliminary data.</text>
</comment>
<evidence type="ECO:0000256" key="2">
    <source>
        <dbReference type="RuleBase" id="RU003750"/>
    </source>
</evidence>
<keyword evidence="5" id="KW-1185">Reference proteome</keyword>
<feature type="transmembrane region" description="Helical" evidence="3">
    <location>
        <begin position="194"/>
        <end position="214"/>
    </location>
</feature>
<dbReference type="Proteomes" id="UP000266915">
    <property type="component" value="Unassembled WGS sequence"/>
</dbReference>
<dbReference type="EMBL" id="RKHL01000001">
    <property type="protein sequence ID" value="ROR80769.1"/>
    <property type="molecule type" value="Genomic_DNA"/>
</dbReference>
<feature type="transmembrane region" description="Helical" evidence="3">
    <location>
        <begin position="220"/>
        <end position="240"/>
    </location>
</feature>
<dbReference type="AlphaFoldDB" id="A0A3N2BZU6"/>
<accession>A0A3N2BZU6</accession>
<reference evidence="4 5" key="1">
    <citation type="submission" date="2018-11" db="EMBL/GenBank/DDBJ databases">
        <title>Sequencing the genomes of 1000 actinobacteria strains.</title>
        <authorList>
            <person name="Klenk H.-P."/>
        </authorList>
    </citation>
    <scope>NUCLEOTIDE SEQUENCE [LARGE SCALE GENOMIC DNA]</scope>
    <source>
        <strain evidence="4 5">DSM 14012</strain>
    </source>
</reference>
<dbReference type="RefSeq" id="WP_085511779.1">
    <property type="nucleotide sequence ID" value="NZ_FXAP01000003.1"/>
</dbReference>
<protein>
    <submittedName>
        <fullName evidence="4">CDP-alcohol phosphatidyltransferase-like enzyme</fullName>
    </submittedName>
</protein>
<evidence type="ECO:0000256" key="3">
    <source>
        <dbReference type="SAM" id="Phobius"/>
    </source>
</evidence>
<evidence type="ECO:0000256" key="1">
    <source>
        <dbReference type="ARBA" id="ARBA00022679"/>
    </source>
</evidence>
<dbReference type="Gene3D" id="1.20.120.1760">
    <property type="match status" value="1"/>
</dbReference>
<keyword evidence="3" id="KW-0472">Membrane</keyword>
<feature type="transmembrane region" description="Helical" evidence="3">
    <location>
        <begin position="61"/>
        <end position="79"/>
    </location>
</feature>
<evidence type="ECO:0000313" key="5">
    <source>
        <dbReference type="Proteomes" id="UP000266915"/>
    </source>
</evidence>
<dbReference type="InterPro" id="IPR043130">
    <property type="entry name" value="CDP-OH_PTrfase_TM_dom"/>
</dbReference>